<sequence>MMFSWPIPATAANLIETSQLRRRYYSAQVYAQTQVHSLFLSLSYSGGTTARHDRVPADSNSDLISRLLETLSDKTKHGCTLLISNSVLVITTN</sequence>
<dbReference type="AlphaFoldDB" id="A0A8J9Y0G7"/>
<gene>
    <name evidence="1" type="ORF">BINO364_LOCUS265</name>
</gene>
<evidence type="ECO:0000313" key="1">
    <source>
        <dbReference type="EMBL" id="CAH0713069.1"/>
    </source>
</evidence>
<reference evidence="1" key="1">
    <citation type="submission" date="2021-12" db="EMBL/GenBank/DDBJ databases">
        <authorList>
            <person name="Martin H S."/>
        </authorList>
    </citation>
    <scope>NUCLEOTIDE SEQUENCE</scope>
</reference>
<organism evidence="1 2">
    <name type="scientific">Brenthis ino</name>
    <name type="common">lesser marbled fritillary</name>
    <dbReference type="NCBI Taxonomy" id="405034"/>
    <lineage>
        <taxon>Eukaryota</taxon>
        <taxon>Metazoa</taxon>
        <taxon>Ecdysozoa</taxon>
        <taxon>Arthropoda</taxon>
        <taxon>Hexapoda</taxon>
        <taxon>Insecta</taxon>
        <taxon>Pterygota</taxon>
        <taxon>Neoptera</taxon>
        <taxon>Endopterygota</taxon>
        <taxon>Lepidoptera</taxon>
        <taxon>Glossata</taxon>
        <taxon>Ditrysia</taxon>
        <taxon>Papilionoidea</taxon>
        <taxon>Nymphalidae</taxon>
        <taxon>Heliconiinae</taxon>
        <taxon>Argynnini</taxon>
        <taxon>Brenthis</taxon>
    </lineage>
</organism>
<evidence type="ECO:0000313" key="2">
    <source>
        <dbReference type="Proteomes" id="UP000838878"/>
    </source>
</evidence>
<keyword evidence="2" id="KW-1185">Reference proteome</keyword>
<protein>
    <submittedName>
        <fullName evidence="1">Uncharacterized protein</fullName>
    </submittedName>
</protein>
<dbReference type="OrthoDB" id="7508695at2759"/>
<proteinExistence type="predicted"/>
<name>A0A8J9Y0G7_9NEOP</name>
<dbReference type="Proteomes" id="UP000838878">
    <property type="component" value="Chromosome 1"/>
</dbReference>
<dbReference type="EMBL" id="OV170221">
    <property type="protein sequence ID" value="CAH0713069.1"/>
    <property type="molecule type" value="Genomic_DNA"/>
</dbReference>
<feature type="non-terminal residue" evidence="1">
    <location>
        <position position="93"/>
    </location>
</feature>
<accession>A0A8J9Y0G7</accession>